<dbReference type="NCBIfam" id="TIGR04057">
    <property type="entry name" value="SusC_RagA_signa"/>
    <property type="match status" value="1"/>
</dbReference>
<protein>
    <recommendedName>
        <fullName evidence="1">TonB-dependent receptor plug domain-containing protein</fullName>
    </recommendedName>
</protein>
<dbReference type="SUPFAM" id="SSF56935">
    <property type="entry name" value="Porins"/>
    <property type="match status" value="1"/>
</dbReference>
<organism evidence="2">
    <name type="scientific">marine sediment metagenome</name>
    <dbReference type="NCBI Taxonomy" id="412755"/>
    <lineage>
        <taxon>unclassified sequences</taxon>
        <taxon>metagenomes</taxon>
        <taxon>ecological metagenomes</taxon>
    </lineage>
</organism>
<gene>
    <name evidence="2" type="ORF">LCGC14_2912330</name>
</gene>
<reference evidence="2" key="1">
    <citation type="journal article" date="2015" name="Nature">
        <title>Complex archaea that bridge the gap between prokaryotes and eukaryotes.</title>
        <authorList>
            <person name="Spang A."/>
            <person name="Saw J.H."/>
            <person name="Jorgensen S.L."/>
            <person name="Zaremba-Niedzwiedzka K."/>
            <person name="Martijn J."/>
            <person name="Lind A.E."/>
            <person name="van Eijk R."/>
            <person name="Schleper C."/>
            <person name="Guy L."/>
            <person name="Ettema T.J."/>
        </authorList>
    </citation>
    <scope>NUCLEOTIDE SEQUENCE</scope>
</reference>
<accession>A0A0F8YD16</accession>
<dbReference type="EMBL" id="LAZR01057661">
    <property type="protein sequence ID" value="KKK71595.1"/>
    <property type="molecule type" value="Genomic_DNA"/>
</dbReference>
<sequence>AIQGSMPGVTVTAGGGGAEGSDVVLLVRGRNSITADNEPLVILDGIPYSGSYSSINPSDIQSLEVLKDASASAIYGSRGSNGVFLITSKKGVPGKMVVNAEFRYGIRTVTNLPDVMTGTQFYDAKMFYDPAAGVDLSEEAIHNSSNPDGTHWIDLATRQGSKFNAGLFKGRC</sequence>
<feature type="domain" description="TonB-dependent receptor plug" evidence="1">
    <location>
        <begin position="2"/>
        <end position="83"/>
    </location>
</feature>
<evidence type="ECO:0000313" key="2">
    <source>
        <dbReference type="EMBL" id="KKK71595.1"/>
    </source>
</evidence>
<name>A0A0F8YD16_9ZZZZ</name>
<evidence type="ECO:0000259" key="1">
    <source>
        <dbReference type="Pfam" id="PF07715"/>
    </source>
</evidence>
<dbReference type="PROSITE" id="PS52016">
    <property type="entry name" value="TONB_DEPENDENT_REC_3"/>
    <property type="match status" value="1"/>
</dbReference>
<dbReference type="InterPro" id="IPR037066">
    <property type="entry name" value="Plug_dom_sf"/>
</dbReference>
<dbReference type="Pfam" id="PF07715">
    <property type="entry name" value="Plug"/>
    <property type="match status" value="1"/>
</dbReference>
<dbReference type="AlphaFoldDB" id="A0A0F8YD16"/>
<comment type="caution">
    <text evidence="2">The sequence shown here is derived from an EMBL/GenBank/DDBJ whole genome shotgun (WGS) entry which is preliminary data.</text>
</comment>
<feature type="non-terminal residue" evidence="2">
    <location>
        <position position="1"/>
    </location>
</feature>
<dbReference type="Gene3D" id="2.170.130.10">
    <property type="entry name" value="TonB-dependent receptor, plug domain"/>
    <property type="match status" value="1"/>
</dbReference>
<dbReference type="InterPro" id="IPR012910">
    <property type="entry name" value="Plug_dom"/>
</dbReference>
<dbReference type="InterPro" id="IPR023997">
    <property type="entry name" value="TonB-dep_OMP_SusC/RagA_CS"/>
</dbReference>
<dbReference type="InterPro" id="IPR039426">
    <property type="entry name" value="TonB-dep_rcpt-like"/>
</dbReference>
<proteinExistence type="predicted"/>